<dbReference type="InterPro" id="IPR001296">
    <property type="entry name" value="Glyco_trans_1"/>
</dbReference>
<keyword evidence="1" id="KW-0808">Transferase</keyword>
<organism evidence="3 4">
    <name type="scientific">Microbacterium maritypicum</name>
    <name type="common">Microbacterium liquefaciens</name>
    <dbReference type="NCBI Taxonomy" id="33918"/>
    <lineage>
        <taxon>Bacteria</taxon>
        <taxon>Bacillati</taxon>
        <taxon>Actinomycetota</taxon>
        <taxon>Actinomycetes</taxon>
        <taxon>Micrococcales</taxon>
        <taxon>Microbacteriaceae</taxon>
        <taxon>Microbacterium</taxon>
    </lineage>
</organism>
<dbReference type="Pfam" id="PF00534">
    <property type="entry name" value="Glycos_transf_1"/>
    <property type="match status" value="1"/>
</dbReference>
<dbReference type="Gene3D" id="3.40.50.2000">
    <property type="entry name" value="Glycogen Phosphorylase B"/>
    <property type="match status" value="2"/>
</dbReference>
<name>A0A4Y4BAZ6_MICMQ</name>
<dbReference type="Proteomes" id="UP000317410">
    <property type="component" value="Unassembled WGS sequence"/>
</dbReference>
<dbReference type="EMBL" id="BJNQ01000017">
    <property type="protein sequence ID" value="GEC76254.1"/>
    <property type="molecule type" value="Genomic_DNA"/>
</dbReference>
<sequence>MGVGSATLPDAAPALPDAAYVVLSSRLIPGMDGGYTIATLARARQLAAAGVADGTGPQLLTFDPGTAADHAEHRRAFAEQGALADPSRLRNLFDEAVAEGGGAADWLRAAADAAVSADPDVEYRVLADPEGRPFVALPVIPGNPDWHLTEEPVLVYDAAGAVAGALHGFRGLYRAWLDTVTDAFGDRQIIVICESRQLGELISDWSDPRVRILHTIHTMHVEAPYTPDAPMNTLWTRWFRVADRFDAVIWPTATQRDDVVARFGSSASHVLVPNPIAPVERRDDLREDGLVVVLGRLAPGKRIDHAIRAFLAAGVPGTRMEIWGGGPEEDRLRALIEELDAGDRVLLAGYTDSPGTVLDRASMIVTSTAFEGQPLSIVEALLHGAPVVSYDARYGIRDVLEQGGGVLVPSGDVDALSEAIRALLTDPERLAVLSAEAPSVAAAWSPQRSLDALTAVIADAAARPSRRA</sequence>
<protein>
    <recommendedName>
        <fullName evidence="2">Glycosyl transferase family 1 domain-containing protein</fullName>
    </recommendedName>
</protein>
<evidence type="ECO:0000313" key="4">
    <source>
        <dbReference type="Proteomes" id="UP000317410"/>
    </source>
</evidence>
<dbReference type="AlphaFoldDB" id="A0A4Y4BAZ6"/>
<feature type="domain" description="Glycosyl transferase family 1" evidence="2">
    <location>
        <begin position="287"/>
        <end position="437"/>
    </location>
</feature>
<dbReference type="GO" id="GO:0016757">
    <property type="term" value="F:glycosyltransferase activity"/>
    <property type="evidence" value="ECO:0007669"/>
    <property type="project" value="InterPro"/>
</dbReference>
<comment type="caution">
    <text evidence="3">The sequence shown here is derived from an EMBL/GenBank/DDBJ whole genome shotgun (WGS) entry which is preliminary data.</text>
</comment>
<evidence type="ECO:0000259" key="2">
    <source>
        <dbReference type="Pfam" id="PF00534"/>
    </source>
</evidence>
<reference evidence="3 4" key="1">
    <citation type="submission" date="2019-06" db="EMBL/GenBank/DDBJ databases">
        <title>Whole genome shotgun sequence of Microbacterium liquefaciens NBRC 15037.</title>
        <authorList>
            <person name="Hosoyama A."/>
            <person name="Uohara A."/>
            <person name="Ohji S."/>
            <person name="Ichikawa N."/>
        </authorList>
    </citation>
    <scope>NUCLEOTIDE SEQUENCE [LARGE SCALE GENOMIC DNA]</scope>
    <source>
        <strain evidence="3 4">NBRC 15037</strain>
    </source>
</reference>
<dbReference type="PANTHER" id="PTHR12526">
    <property type="entry name" value="GLYCOSYLTRANSFERASE"/>
    <property type="match status" value="1"/>
</dbReference>
<evidence type="ECO:0000256" key="1">
    <source>
        <dbReference type="ARBA" id="ARBA00022679"/>
    </source>
</evidence>
<dbReference type="RefSeq" id="WP_141387167.1">
    <property type="nucleotide sequence ID" value="NZ_BJNQ01000017.1"/>
</dbReference>
<evidence type="ECO:0000313" key="3">
    <source>
        <dbReference type="EMBL" id="GEC76254.1"/>
    </source>
</evidence>
<proteinExistence type="predicted"/>
<dbReference type="PANTHER" id="PTHR12526:SF630">
    <property type="entry name" value="GLYCOSYLTRANSFERASE"/>
    <property type="match status" value="1"/>
</dbReference>
<dbReference type="SUPFAM" id="SSF53756">
    <property type="entry name" value="UDP-Glycosyltransferase/glycogen phosphorylase"/>
    <property type="match status" value="1"/>
</dbReference>
<accession>A0A4Y4BAZ6</accession>
<gene>
    <name evidence="3" type="ORF">MLI01_23990</name>
</gene>